<dbReference type="RefSeq" id="WP_114580431.1">
    <property type="nucleotide sequence ID" value="NZ_QPMH01000001.1"/>
</dbReference>
<evidence type="ECO:0000313" key="2">
    <source>
        <dbReference type="Proteomes" id="UP000253941"/>
    </source>
</evidence>
<accession>A0A369TEY7</accession>
<dbReference type="AlphaFoldDB" id="A0A369TEY7"/>
<proteinExistence type="predicted"/>
<name>A0A369TEY7_9PROT</name>
<comment type="caution">
    <text evidence="1">The sequence shown here is derived from an EMBL/GenBank/DDBJ whole genome shotgun (WGS) entry which is preliminary data.</text>
</comment>
<reference evidence="1 2" key="1">
    <citation type="submission" date="2018-07" db="EMBL/GenBank/DDBJ databases">
        <title>Venubactetium sediminum gen. nov., sp. nov., isolated from a marine solar saltern.</title>
        <authorList>
            <person name="Wang S."/>
        </authorList>
    </citation>
    <scope>NUCLEOTIDE SEQUENCE [LARGE SCALE GENOMIC DNA]</scope>
    <source>
        <strain evidence="1 2">WD2A32</strain>
    </source>
</reference>
<gene>
    <name evidence="1" type="ORF">DRB17_01840</name>
</gene>
<protein>
    <submittedName>
        <fullName evidence="1">DUF1684 domain-containing protein</fullName>
    </submittedName>
</protein>
<dbReference type="InterPro" id="IPR012467">
    <property type="entry name" value="DUF1684"/>
</dbReference>
<evidence type="ECO:0000313" key="1">
    <source>
        <dbReference type="EMBL" id="RDD63919.1"/>
    </source>
</evidence>
<dbReference type="EMBL" id="QPMH01000001">
    <property type="protein sequence ID" value="RDD63919.1"/>
    <property type="molecule type" value="Genomic_DNA"/>
</dbReference>
<dbReference type="Proteomes" id="UP000253941">
    <property type="component" value="Unassembled WGS sequence"/>
</dbReference>
<keyword evidence="2" id="KW-1185">Reference proteome</keyword>
<dbReference type="Pfam" id="PF07920">
    <property type="entry name" value="DUF1684"/>
    <property type="match status" value="1"/>
</dbReference>
<dbReference type="PANTHER" id="PTHR41913">
    <property type="entry name" value="DUF1684 DOMAIN-CONTAINING PROTEIN"/>
    <property type="match status" value="1"/>
</dbReference>
<sequence>MIANPLALADWRRQVAELYGEVRRYEDPAAGWQHWRAARDRLIRHHPQSPLSTAQRPRFKGLPFFEYDPRYRFQVSLDQPETAETQAWHLGADGTIMLQPIARTFGLAEVLGGELTVFWIGGYGGGVFLPFADAHEATYAGGRYLLDGIKGADLGSAGGGKLICDFNFAYNPSCAYADTWTCPLAPPENRLPGPVPAGERAEPILASA</sequence>
<organism evidence="1 2">
    <name type="scientific">Ferruginivarius sediminum</name>
    <dbReference type="NCBI Taxonomy" id="2661937"/>
    <lineage>
        <taxon>Bacteria</taxon>
        <taxon>Pseudomonadati</taxon>
        <taxon>Pseudomonadota</taxon>
        <taxon>Alphaproteobacteria</taxon>
        <taxon>Rhodospirillales</taxon>
        <taxon>Rhodospirillaceae</taxon>
        <taxon>Ferruginivarius</taxon>
    </lineage>
</organism>
<dbReference type="PANTHER" id="PTHR41913:SF1">
    <property type="entry name" value="DUF1684 DOMAIN-CONTAINING PROTEIN"/>
    <property type="match status" value="1"/>
</dbReference>